<evidence type="ECO:0000256" key="6">
    <source>
        <dbReference type="PIRSR" id="PIRSR627057-1"/>
    </source>
</evidence>
<dbReference type="Pfam" id="PF16491">
    <property type="entry name" value="Peptidase_M48_N"/>
    <property type="match status" value="1"/>
</dbReference>
<evidence type="ECO:0000256" key="5">
    <source>
        <dbReference type="ARBA" id="ARBA00023049"/>
    </source>
</evidence>
<feature type="transmembrane region" description="Helical" evidence="9">
    <location>
        <begin position="32"/>
        <end position="57"/>
    </location>
</feature>
<reference evidence="12 13" key="1">
    <citation type="journal article" date="2016" name="Nat. Commun.">
        <title>Thousands of microbial genomes shed light on interconnected biogeochemical processes in an aquifer system.</title>
        <authorList>
            <person name="Anantharaman K."/>
            <person name="Brown C.T."/>
            <person name="Hug L.A."/>
            <person name="Sharon I."/>
            <person name="Castelle C.J."/>
            <person name="Probst A.J."/>
            <person name="Thomas B.C."/>
            <person name="Singh A."/>
            <person name="Wilkins M.J."/>
            <person name="Karaoz U."/>
            <person name="Brodie E.L."/>
            <person name="Williams K.H."/>
            <person name="Hubbard S.S."/>
            <person name="Banfield J.F."/>
        </authorList>
    </citation>
    <scope>NUCLEOTIDE SEQUENCE [LARGE SCALE GENOMIC DNA]</scope>
</reference>
<evidence type="ECO:0000256" key="1">
    <source>
        <dbReference type="ARBA" id="ARBA00022670"/>
    </source>
</evidence>
<protein>
    <recommendedName>
        <fullName evidence="14">Peptidase M48</fullName>
    </recommendedName>
</protein>
<dbReference type="SUPFAM" id="SSF103473">
    <property type="entry name" value="MFS general substrate transporter"/>
    <property type="match status" value="1"/>
</dbReference>
<dbReference type="Gene3D" id="3.30.2010.10">
    <property type="entry name" value="Metalloproteases ('zincins'), catalytic domain"/>
    <property type="match status" value="1"/>
</dbReference>
<evidence type="ECO:0000259" key="10">
    <source>
        <dbReference type="Pfam" id="PF01435"/>
    </source>
</evidence>
<keyword evidence="5 8" id="KW-0482">Metalloprotease</keyword>
<comment type="similarity">
    <text evidence="8">Belongs to the peptidase M48 family.</text>
</comment>
<evidence type="ECO:0000256" key="3">
    <source>
        <dbReference type="ARBA" id="ARBA00022801"/>
    </source>
</evidence>
<evidence type="ECO:0000256" key="2">
    <source>
        <dbReference type="ARBA" id="ARBA00022723"/>
    </source>
</evidence>
<keyword evidence="9" id="KW-1133">Transmembrane helix</keyword>
<dbReference type="PANTHER" id="PTHR10120">
    <property type="entry name" value="CAAX PRENYL PROTEASE 1"/>
    <property type="match status" value="1"/>
</dbReference>
<evidence type="ECO:0008006" key="14">
    <source>
        <dbReference type="Google" id="ProtNLM"/>
    </source>
</evidence>
<gene>
    <name evidence="12" type="ORF">A3G33_11565</name>
</gene>
<evidence type="ECO:0000256" key="8">
    <source>
        <dbReference type="RuleBase" id="RU003983"/>
    </source>
</evidence>
<feature type="transmembrane region" description="Helical" evidence="9">
    <location>
        <begin position="255"/>
        <end position="276"/>
    </location>
</feature>
<feature type="binding site" evidence="7">
    <location>
        <position position="284"/>
    </location>
    <ligand>
        <name>Zn(2+)</name>
        <dbReference type="ChEBI" id="CHEBI:29105"/>
        <note>catalytic</note>
    </ligand>
</feature>
<evidence type="ECO:0000256" key="7">
    <source>
        <dbReference type="PIRSR" id="PIRSR627057-2"/>
    </source>
</evidence>
<dbReference type="InterPro" id="IPR027057">
    <property type="entry name" value="CAXX_Prtase_1"/>
</dbReference>
<dbReference type="InterPro" id="IPR036259">
    <property type="entry name" value="MFS_trans_sf"/>
</dbReference>
<evidence type="ECO:0000256" key="9">
    <source>
        <dbReference type="SAM" id="Phobius"/>
    </source>
</evidence>
<keyword evidence="3 8" id="KW-0378">Hydrolase</keyword>
<sequence>MTLAILELVILFRWTDMFYSWAAVISSRPYVMLSIYFLFFSIYLLILSLPLDFYSGFMLEHEYQLSNQNFRGWLAEFIKQIVLSFAMMLALVILLYALIWNFEHWWWLWAWIAYAAFSLILGKLFPVLIIPLFYQYSPIHDEELKQRIENLARRFGMEVKNISSLNLSKTTKKANAAFTGFGKTKRVILADTLLKSFSHDEIETVLAHELGHFKHRDIWKQFFLGVVISFIGFWICFVTIDTISRFFGYAGAGDIRAFPLVCSIFFLFGLVTGPLANGFSRHVEFRADRFALEANKNKNAFISAMQKLSLMNLADPEPHPVIEFLFYDHPPIGKRIRVAERWEPQ</sequence>
<dbReference type="Pfam" id="PF01435">
    <property type="entry name" value="Peptidase_M48"/>
    <property type="match status" value="1"/>
</dbReference>
<evidence type="ECO:0000313" key="13">
    <source>
        <dbReference type="Proteomes" id="UP000178187"/>
    </source>
</evidence>
<keyword evidence="9" id="KW-0812">Transmembrane</keyword>
<dbReference type="GO" id="GO:0071586">
    <property type="term" value="P:CAAX-box protein processing"/>
    <property type="evidence" value="ECO:0007669"/>
    <property type="project" value="InterPro"/>
</dbReference>
<dbReference type="GO" id="GO:0004222">
    <property type="term" value="F:metalloendopeptidase activity"/>
    <property type="evidence" value="ECO:0007669"/>
    <property type="project" value="InterPro"/>
</dbReference>
<evidence type="ECO:0000259" key="11">
    <source>
        <dbReference type="Pfam" id="PF16491"/>
    </source>
</evidence>
<evidence type="ECO:0000313" key="12">
    <source>
        <dbReference type="EMBL" id="OGW95654.1"/>
    </source>
</evidence>
<feature type="transmembrane region" description="Helical" evidence="9">
    <location>
        <begin position="222"/>
        <end position="243"/>
    </location>
</feature>
<keyword evidence="4 7" id="KW-0862">Zinc</keyword>
<comment type="cofactor">
    <cofactor evidence="7 8">
        <name>Zn(2+)</name>
        <dbReference type="ChEBI" id="CHEBI:29105"/>
    </cofactor>
    <text evidence="7 8">Binds 1 zinc ion per subunit.</text>
</comment>
<feature type="binding site" evidence="7">
    <location>
        <position position="208"/>
    </location>
    <ligand>
        <name>Zn(2+)</name>
        <dbReference type="ChEBI" id="CHEBI:29105"/>
        <note>catalytic</note>
    </ligand>
</feature>
<keyword evidence="9" id="KW-0472">Membrane</keyword>
<dbReference type="InterPro" id="IPR032456">
    <property type="entry name" value="Peptidase_M48_N"/>
</dbReference>
<dbReference type="Proteomes" id="UP000178187">
    <property type="component" value="Unassembled WGS sequence"/>
</dbReference>
<dbReference type="CDD" id="cd07343">
    <property type="entry name" value="M48A_Zmpste24p_like"/>
    <property type="match status" value="1"/>
</dbReference>
<feature type="transmembrane region" description="Helical" evidence="9">
    <location>
        <begin position="106"/>
        <end position="134"/>
    </location>
</feature>
<name>A0A1G1KRS6_9BACT</name>
<dbReference type="EMBL" id="MHFR01000060">
    <property type="protein sequence ID" value="OGW95654.1"/>
    <property type="molecule type" value="Genomic_DNA"/>
</dbReference>
<feature type="domain" description="Peptidase M48" evidence="10">
    <location>
        <begin position="140"/>
        <end position="342"/>
    </location>
</feature>
<keyword evidence="1 8" id="KW-0645">Protease</keyword>
<accession>A0A1G1KRS6</accession>
<organism evidence="12 13">
    <name type="scientific">Candidatus Danuiimicrobium aquiferis</name>
    <dbReference type="NCBI Taxonomy" id="1801832"/>
    <lineage>
        <taxon>Bacteria</taxon>
        <taxon>Pseudomonadati</taxon>
        <taxon>Candidatus Omnitrophota</taxon>
        <taxon>Candidatus Danuiimicrobium</taxon>
    </lineage>
</organism>
<dbReference type="GO" id="GO:0046872">
    <property type="term" value="F:metal ion binding"/>
    <property type="evidence" value="ECO:0007669"/>
    <property type="project" value="UniProtKB-KW"/>
</dbReference>
<dbReference type="InterPro" id="IPR001915">
    <property type="entry name" value="Peptidase_M48"/>
</dbReference>
<feature type="binding site" evidence="7">
    <location>
        <position position="212"/>
    </location>
    <ligand>
        <name>Zn(2+)</name>
        <dbReference type="ChEBI" id="CHEBI:29105"/>
        <note>catalytic</note>
    </ligand>
</feature>
<proteinExistence type="inferred from homology"/>
<feature type="active site" description="Proton donor" evidence="6">
    <location>
        <position position="288"/>
    </location>
</feature>
<dbReference type="AlphaFoldDB" id="A0A1G1KRS6"/>
<feature type="active site" evidence="6">
    <location>
        <position position="209"/>
    </location>
</feature>
<comment type="caution">
    <text evidence="12">The sequence shown here is derived from an EMBL/GenBank/DDBJ whole genome shotgun (WGS) entry which is preliminary data.</text>
</comment>
<feature type="transmembrane region" description="Helical" evidence="9">
    <location>
        <begin position="77"/>
        <end position="100"/>
    </location>
</feature>
<evidence type="ECO:0000256" key="4">
    <source>
        <dbReference type="ARBA" id="ARBA00022833"/>
    </source>
</evidence>
<feature type="domain" description="CAAX prenyl protease 1 N-terminal" evidence="11">
    <location>
        <begin position="3"/>
        <end position="134"/>
    </location>
</feature>
<keyword evidence="2 7" id="KW-0479">Metal-binding</keyword>